<reference evidence="2 3" key="1">
    <citation type="submission" date="2023-10" db="EMBL/GenBank/DDBJ databases">
        <title>Novel methanotroph of the genus Methylocapsa from a subarctic wetland.</title>
        <authorList>
            <person name="Belova S.E."/>
            <person name="Oshkin I.Y."/>
            <person name="Miroshnikov K."/>
            <person name="Dedysh S.N."/>
        </authorList>
    </citation>
    <scope>NUCLEOTIDE SEQUENCE [LARGE SCALE GENOMIC DNA]</scope>
    <source>
        <strain evidence="2 3">RX1</strain>
        <plasmid evidence="2 3">pRX1</plasmid>
    </source>
</reference>
<sequence length="181" mass="20025">MAAPPEPSDRAGAHHPQFSAEDFAAFTDAHIAALKAGLKLTSAQEKNWPALETTLREQAKAHAALAAEWRDRAEEPHERAAEAREKAEDRRDVIEGLRQGAKHLAARSAELAARSTELEKLADAAKPLYDSLNDAQKRRLRPLLHAVAGRPWHHAHEGFHPSEDFNGHEFDGHEDAEHGDQ</sequence>
<geneLocation type="plasmid" evidence="2 3">
    <name>pRX1</name>
</geneLocation>
<feature type="region of interest" description="Disordered" evidence="1">
    <location>
        <begin position="154"/>
        <end position="181"/>
    </location>
</feature>
<dbReference type="EMBL" id="CP136863">
    <property type="protein sequence ID" value="WOJ91665.1"/>
    <property type="molecule type" value="Genomic_DNA"/>
</dbReference>
<feature type="region of interest" description="Disordered" evidence="1">
    <location>
        <begin position="70"/>
        <end position="91"/>
    </location>
</feature>
<protein>
    <submittedName>
        <fullName evidence="2">Spy/CpxP family protein refolding chaperone</fullName>
    </submittedName>
</protein>
<keyword evidence="3" id="KW-1185">Reference proteome</keyword>
<organism evidence="2 3">
    <name type="scientific">Methylocapsa polymorpha</name>
    <dbReference type="NCBI Taxonomy" id="3080828"/>
    <lineage>
        <taxon>Bacteria</taxon>
        <taxon>Pseudomonadati</taxon>
        <taxon>Pseudomonadota</taxon>
        <taxon>Alphaproteobacteria</taxon>
        <taxon>Hyphomicrobiales</taxon>
        <taxon>Beijerinckiaceae</taxon>
        <taxon>Methylocapsa</taxon>
    </lineage>
</organism>
<dbReference type="RefSeq" id="WP_407341194.1">
    <property type="nucleotide sequence ID" value="NZ_CP136863.1"/>
</dbReference>
<accession>A0ABZ0HZ94</accession>
<proteinExistence type="predicted"/>
<gene>
    <name evidence="2" type="ORF">RZS28_19640</name>
</gene>
<evidence type="ECO:0000313" key="3">
    <source>
        <dbReference type="Proteomes" id="UP001626536"/>
    </source>
</evidence>
<dbReference type="Pfam" id="PF07813">
    <property type="entry name" value="LTXXQ"/>
    <property type="match status" value="1"/>
</dbReference>
<dbReference type="Proteomes" id="UP001626536">
    <property type="component" value="Plasmid pRX1"/>
</dbReference>
<dbReference type="InterPro" id="IPR012899">
    <property type="entry name" value="LTXXQ"/>
</dbReference>
<keyword evidence="2" id="KW-0614">Plasmid</keyword>
<evidence type="ECO:0000256" key="1">
    <source>
        <dbReference type="SAM" id="MobiDB-lite"/>
    </source>
</evidence>
<name>A0ABZ0HZ94_9HYPH</name>
<evidence type="ECO:0000313" key="2">
    <source>
        <dbReference type="EMBL" id="WOJ91665.1"/>
    </source>
</evidence>